<comment type="caution">
    <text evidence="2">The sequence shown here is derived from an EMBL/GenBank/DDBJ whole genome shotgun (WGS) entry which is preliminary data.</text>
</comment>
<dbReference type="PANTHER" id="PTHR45947:SF3">
    <property type="entry name" value="SULFOQUINOVOSYL TRANSFERASE SQD2"/>
    <property type="match status" value="1"/>
</dbReference>
<keyword evidence="3" id="KW-1185">Reference proteome</keyword>
<dbReference type="Pfam" id="PF13692">
    <property type="entry name" value="Glyco_trans_1_4"/>
    <property type="match status" value="1"/>
</dbReference>
<accession>A0A562K8C6</accession>
<dbReference type="RefSeq" id="WP_021245165.1">
    <property type="nucleotide sequence ID" value="NZ_JACIIY010000016.1"/>
</dbReference>
<dbReference type="Pfam" id="PF13439">
    <property type="entry name" value="Glyco_transf_4"/>
    <property type="match status" value="1"/>
</dbReference>
<gene>
    <name evidence="2" type="ORF">IQ35_03180</name>
</gene>
<dbReference type="Proteomes" id="UP000316624">
    <property type="component" value="Unassembled WGS sequence"/>
</dbReference>
<sequence length="360" mass="38359">MTRARHILLTADALGGVWQYSTGLAAALLPLGYEVTLAVLGPALDEAQRASTAAIANLRLMQTGLDLEWLADEPDRMIGAERRLAEMAGDLRADIVQLHSPALAGAGRYPCPVVAVLHSCVATWWSAVRGGPPPQDFAWRTALVEKGLRQATLSIAPSMAFAAAAQRQYGVAPVPVHNGRTLPVQPQAAQDCIFTAGRLWDEGKNVHVLDEAASHLSVPFKAAGPTRSPHGESVAFGTLHLLGVLDEAALARHLGARPIFVSAALYEPFGLAVLEAAIAGCPLILSDIPTFRELWNGAALFVDPRDPRAFARAIEGLIEDRAARAEAGRRARERAQRYTPAAMAGRMAALYDQVQSRAAA</sequence>
<protein>
    <submittedName>
        <fullName evidence="2">Glycosyltransferase involved in cell wall biosynthesis</fullName>
    </submittedName>
</protein>
<dbReference type="GO" id="GO:0016757">
    <property type="term" value="F:glycosyltransferase activity"/>
    <property type="evidence" value="ECO:0007669"/>
    <property type="project" value="UniProtKB-ARBA"/>
</dbReference>
<dbReference type="CDD" id="cd03801">
    <property type="entry name" value="GT4_PimA-like"/>
    <property type="match status" value="1"/>
</dbReference>
<evidence type="ECO:0000313" key="3">
    <source>
        <dbReference type="Proteomes" id="UP000316624"/>
    </source>
</evidence>
<dbReference type="Gene3D" id="3.40.50.2000">
    <property type="entry name" value="Glycogen Phosphorylase B"/>
    <property type="match status" value="2"/>
</dbReference>
<evidence type="ECO:0000313" key="2">
    <source>
        <dbReference type="EMBL" id="TWH91494.1"/>
    </source>
</evidence>
<dbReference type="InterPro" id="IPR050194">
    <property type="entry name" value="Glycosyltransferase_grp1"/>
</dbReference>
<dbReference type="InterPro" id="IPR028098">
    <property type="entry name" value="Glyco_trans_4-like_N"/>
</dbReference>
<reference evidence="2 3" key="1">
    <citation type="journal article" date="2015" name="Stand. Genomic Sci.">
        <title>Genomic Encyclopedia of Bacterial and Archaeal Type Strains, Phase III: the genomes of soil and plant-associated and newly described type strains.</title>
        <authorList>
            <person name="Whitman W.B."/>
            <person name="Woyke T."/>
            <person name="Klenk H.P."/>
            <person name="Zhou Y."/>
            <person name="Lilburn T.G."/>
            <person name="Beck B.J."/>
            <person name="De Vos P."/>
            <person name="Vandamme P."/>
            <person name="Eisen J.A."/>
            <person name="Garrity G."/>
            <person name="Hugenholtz P."/>
            <person name="Kyrpides N.C."/>
        </authorList>
    </citation>
    <scope>NUCLEOTIDE SEQUENCE [LARGE SCALE GENOMIC DNA]</scope>
    <source>
        <strain evidence="2 3">CGMCC 1.7748</strain>
    </source>
</reference>
<name>A0A562K8C6_SPHWJ</name>
<dbReference type="SUPFAM" id="SSF53756">
    <property type="entry name" value="UDP-Glycosyltransferase/glycogen phosphorylase"/>
    <property type="match status" value="1"/>
</dbReference>
<evidence type="ECO:0000259" key="1">
    <source>
        <dbReference type="Pfam" id="PF13439"/>
    </source>
</evidence>
<keyword evidence="2" id="KW-0808">Transferase</keyword>
<dbReference type="AlphaFoldDB" id="A0A562K8C6"/>
<proteinExistence type="predicted"/>
<dbReference type="EMBL" id="VLKK01000015">
    <property type="protein sequence ID" value="TWH91494.1"/>
    <property type="molecule type" value="Genomic_DNA"/>
</dbReference>
<organism evidence="2 3">
    <name type="scientific">Sphingobium wenxiniae (strain DSM 21828 / CGMCC 1.7748 / JZ-1)</name>
    <dbReference type="NCBI Taxonomy" id="595605"/>
    <lineage>
        <taxon>Bacteria</taxon>
        <taxon>Pseudomonadati</taxon>
        <taxon>Pseudomonadota</taxon>
        <taxon>Alphaproteobacteria</taxon>
        <taxon>Sphingomonadales</taxon>
        <taxon>Sphingomonadaceae</taxon>
        <taxon>Sphingobium</taxon>
    </lineage>
</organism>
<feature type="domain" description="Glycosyltransferase subfamily 4-like N-terminal" evidence="1">
    <location>
        <begin position="15"/>
        <end position="177"/>
    </location>
</feature>
<dbReference type="PANTHER" id="PTHR45947">
    <property type="entry name" value="SULFOQUINOVOSYL TRANSFERASE SQD2"/>
    <property type="match status" value="1"/>
</dbReference>